<evidence type="ECO:0000256" key="1">
    <source>
        <dbReference type="SAM" id="MobiDB-lite"/>
    </source>
</evidence>
<dbReference type="EMBL" id="CAEFZW010000002">
    <property type="protein sequence ID" value="CAB4252853.1"/>
    <property type="molecule type" value="Genomic_DNA"/>
</dbReference>
<dbReference type="RefSeq" id="XP_041404891.1">
    <property type="nucleotide sequence ID" value="XM_041548957.1"/>
</dbReference>
<gene>
    <name evidence="2" type="ORF">KABA2_02S06006</name>
</gene>
<feature type="compositionally biased region" description="Polar residues" evidence="1">
    <location>
        <begin position="373"/>
        <end position="410"/>
    </location>
</feature>
<evidence type="ECO:0000313" key="3">
    <source>
        <dbReference type="Proteomes" id="UP000644660"/>
    </source>
</evidence>
<feature type="compositionally biased region" description="Low complexity" evidence="1">
    <location>
        <begin position="121"/>
        <end position="141"/>
    </location>
</feature>
<sequence>MPGKIIAVPFLDQIEDIENCLKNNKNVKNSTSTTFSYSNSNKNNNNNHNNNNNNNSNNNSTNNSYNNYNYNNSYYYNKGNNGYYKKSMINGNKNFSTQDNNGNYDSYNRNFDYMRYNSRKNNNNNNNNNINNNNNNNNNNNSSYPYNNHFATHISQDSSNNDLTTKAYPIFQKNGKNTNFNQTVAEQLKKTYPQIYQNTHSAIYPNDQTYGQTDFALNQVTNNLGTLQLPDNSVQSKYSNQGQLGGNKYIESHLHSNYQNASDLDMLMPHSAHATNANNNNTGNISNEDNSMAPFKAYIPSELLDSSNGTFSTNDGINMNLDPNGSNIHSSFVEQSQGTLLSPSLGTSGMNSTPSNINDNALKFTSSPFNSNNVAINNIQSPGTQQPQQPDLSSIGWGSNQMDIQSSMPGRSSLNTSSNSNSGMFGIWNNDMSVWS</sequence>
<feature type="region of interest" description="Disordered" evidence="1">
    <location>
        <begin position="25"/>
        <end position="73"/>
    </location>
</feature>
<dbReference type="AlphaFoldDB" id="A0A8H2VCP3"/>
<feature type="compositionally biased region" description="Low complexity" evidence="1">
    <location>
        <begin position="412"/>
        <end position="422"/>
    </location>
</feature>
<feature type="region of interest" description="Disordered" evidence="1">
    <location>
        <begin position="373"/>
        <end position="422"/>
    </location>
</feature>
<dbReference type="Proteomes" id="UP000644660">
    <property type="component" value="Unassembled WGS sequence"/>
</dbReference>
<organism evidence="2 3">
    <name type="scientific">Maudiozyma barnettii</name>
    <dbReference type="NCBI Taxonomy" id="61262"/>
    <lineage>
        <taxon>Eukaryota</taxon>
        <taxon>Fungi</taxon>
        <taxon>Dikarya</taxon>
        <taxon>Ascomycota</taxon>
        <taxon>Saccharomycotina</taxon>
        <taxon>Saccharomycetes</taxon>
        <taxon>Saccharomycetales</taxon>
        <taxon>Saccharomycetaceae</taxon>
        <taxon>Maudiozyma</taxon>
    </lineage>
</organism>
<keyword evidence="3" id="KW-1185">Reference proteome</keyword>
<name>A0A8H2VCP3_9SACH</name>
<evidence type="ECO:0000313" key="2">
    <source>
        <dbReference type="EMBL" id="CAB4252853.1"/>
    </source>
</evidence>
<protein>
    <submittedName>
        <fullName evidence="2">Uncharacterized protein</fullName>
    </submittedName>
</protein>
<dbReference type="GeneID" id="64855994"/>
<proteinExistence type="predicted"/>
<feature type="region of interest" description="Disordered" evidence="1">
    <location>
        <begin position="328"/>
        <end position="353"/>
    </location>
</feature>
<feature type="region of interest" description="Disordered" evidence="1">
    <location>
        <begin position="115"/>
        <end position="144"/>
    </location>
</feature>
<comment type="caution">
    <text evidence="2">The sequence shown here is derived from an EMBL/GenBank/DDBJ whole genome shotgun (WGS) entry which is preliminary data.</text>
</comment>
<accession>A0A8H2VCP3</accession>
<reference evidence="2 3" key="1">
    <citation type="submission" date="2020-05" db="EMBL/GenBank/DDBJ databases">
        <authorList>
            <person name="Casaregola S."/>
            <person name="Devillers H."/>
            <person name="Grondin C."/>
        </authorList>
    </citation>
    <scope>NUCLEOTIDE SEQUENCE [LARGE SCALE GENOMIC DNA]</scope>
    <source>
        <strain evidence="2 3">CLIB 1767</strain>
    </source>
</reference>